<comment type="subcellular location">
    <subcellularLocation>
        <location evidence="1">Cell inner membrane</location>
    </subcellularLocation>
</comment>
<dbReference type="KEGG" id="gsn:YC6258_04497"/>
<name>A0A0C5W1H4_9GAMM</name>
<evidence type="ECO:0000256" key="6">
    <source>
        <dbReference type="ARBA" id="ARBA00022927"/>
    </source>
</evidence>
<evidence type="ECO:0000256" key="3">
    <source>
        <dbReference type="ARBA" id="ARBA00022475"/>
    </source>
</evidence>
<keyword evidence="5 9" id="KW-0812">Transmembrane</keyword>
<keyword evidence="6" id="KW-0653">Protein transport</keyword>
<feature type="transmembrane region" description="Helical" evidence="9">
    <location>
        <begin position="14"/>
        <end position="38"/>
    </location>
</feature>
<dbReference type="InterPro" id="IPR036034">
    <property type="entry name" value="PDZ_sf"/>
</dbReference>
<keyword evidence="12" id="KW-1185">Reference proteome</keyword>
<keyword evidence="3" id="KW-1003">Cell membrane</keyword>
<protein>
    <submittedName>
        <fullName evidence="11">Type II secretory pathway, component PulC</fullName>
    </submittedName>
</protein>
<dbReference type="OrthoDB" id="5574088at2"/>
<evidence type="ECO:0000313" key="11">
    <source>
        <dbReference type="EMBL" id="AJQ96529.1"/>
    </source>
</evidence>
<evidence type="ECO:0000256" key="4">
    <source>
        <dbReference type="ARBA" id="ARBA00022519"/>
    </source>
</evidence>
<sequence length="292" mass="32395">MVSSKLVLTISSKLMPWLIMVVVVLAARWAALATWAFISPPPEVLVPVLKTDSSMRTSNTANDVGSRLPGAHLFGEAKEEVPVETAVIEDAPDTRLSLELQGVFATEDPMLGTAVIAKKKADGEYFHVNDDIFGQAKLVQVFEDRVILERNRQHETLRFEERPSDQTFVSSGRMNDDIVDQRENDNSSPMEQAVENMVSSIRDEAMNDPQGLVNRMGLEVTDDGYRVTRRARQLMALGLRAGDVVVAVNDNPVGNISQDQSMVDQVIAGGDVKIEIQRGSRRFTIYHSIPRF</sequence>
<dbReference type="Proteomes" id="UP000032266">
    <property type="component" value="Chromosome"/>
</dbReference>
<dbReference type="Gene3D" id="2.30.42.10">
    <property type="match status" value="1"/>
</dbReference>
<evidence type="ECO:0000256" key="5">
    <source>
        <dbReference type="ARBA" id="ARBA00022692"/>
    </source>
</evidence>
<dbReference type="InterPro" id="IPR024961">
    <property type="entry name" value="T2SS_GspC_N"/>
</dbReference>
<evidence type="ECO:0000256" key="9">
    <source>
        <dbReference type="SAM" id="Phobius"/>
    </source>
</evidence>
<keyword evidence="8 9" id="KW-0472">Membrane</keyword>
<dbReference type="HOGENOM" id="CLU_068012_1_0_6"/>
<keyword evidence="4" id="KW-0997">Cell inner membrane</keyword>
<feature type="domain" description="PDZ" evidence="10">
    <location>
        <begin position="197"/>
        <end position="280"/>
    </location>
</feature>
<evidence type="ECO:0000256" key="8">
    <source>
        <dbReference type="ARBA" id="ARBA00023136"/>
    </source>
</evidence>
<keyword evidence="2" id="KW-0813">Transport</keyword>
<organism evidence="11 12">
    <name type="scientific">Gynuella sunshinyii YC6258</name>
    <dbReference type="NCBI Taxonomy" id="1445510"/>
    <lineage>
        <taxon>Bacteria</taxon>
        <taxon>Pseudomonadati</taxon>
        <taxon>Pseudomonadota</taxon>
        <taxon>Gammaproteobacteria</taxon>
        <taxon>Oceanospirillales</taxon>
        <taxon>Saccharospirillaceae</taxon>
        <taxon>Gynuella</taxon>
    </lineage>
</organism>
<dbReference type="InterPro" id="IPR001478">
    <property type="entry name" value="PDZ"/>
</dbReference>
<dbReference type="SUPFAM" id="SSF50156">
    <property type="entry name" value="PDZ domain-like"/>
    <property type="match status" value="1"/>
</dbReference>
<evidence type="ECO:0000256" key="2">
    <source>
        <dbReference type="ARBA" id="ARBA00022448"/>
    </source>
</evidence>
<accession>A0A0C5W1H4</accession>
<dbReference type="PROSITE" id="PS50106">
    <property type="entry name" value="PDZ"/>
    <property type="match status" value="1"/>
</dbReference>
<dbReference type="STRING" id="1445510.YC6258_04497"/>
<evidence type="ECO:0000256" key="1">
    <source>
        <dbReference type="ARBA" id="ARBA00004533"/>
    </source>
</evidence>
<dbReference type="GO" id="GO:0005886">
    <property type="term" value="C:plasma membrane"/>
    <property type="evidence" value="ECO:0007669"/>
    <property type="project" value="UniProtKB-SubCell"/>
</dbReference>
<gene>
    <name evidence="11" type="ORF">YC6258_04497</name>
</gene>
<proteinExistence type="predicted"/>
<keyword evidence="7 9" id="KW-1133">Transmembrane helix</keyword>
<dbReference type="GO" id="GO:0015031">
    <property type="term" value="P:protein transport"/>
    <property type="evidence" value="ECO:0007669"/>
    <property type="project" value="UniProtKB-KW"/>
</dbReference>
<evidence type="ECO:0000313" key="12">
    <source>
        <dbReference type="Proteomes" id="UP000032266"/>
    </source>
</evidence>
<dbReference type="Gene3D" id="2.30.30.830">
    <property type="match status" value="1"/>
</dbReference>
<evidence type="ECO:0000259" key="10">
    <source>
        <dbReference type="PROSITE" id="PS50106"/>
    </source>
</evidence>
<dbReference type="Pfam" id="PF11356">
    <property type="entry name" value="T2SSC"/>
    <property type="match status" value="1"/>
</dbReference>
<evidence type="ECO:0000256" key="7">
    <source>
        <dbReference type="ARBA" id="ARBA00022989"/>
    </source>
</evidence>
<reference evidence="11 12" key="1">
    <citation type="submission" date="2014-01" db="EMBL/GenBank/DDBJ databases">
        <title>Full genme sequencing of cellulolytic bacterium Gynuella sunshinyii YC6258T gen. nov., sp. nov.</title>
        <authorList>
            <person name="Khan H."/>
            <person name="Chung E.J."/>
            <person name="Chung Y.R."/>
        </authorList>
    </citation>
    <scope>NUCLEOTIDE SEQUENCE [LARGE SCALE GENOMIC DNA]</scope>
    <source>
        <strain evidence="11 12">YC6258</strain>
    </source>
</reference>
<dbReference type="EMBL" id="CP007142">
    <property type="protein sequence ID" value="AJQ96529.1"/>
    <property type="molecule type" value="Genomic_DNA"/>
</dbReference>
<dbReference type="AlphaFoldDB" id="A0A0C5W1H4"/>